<accession>J9EKK6</accession>
<dbReference type="Proteomes" id="UP000004810">
    <property type="component" value="Unassembled WGS sequence"/>
</dbReference>
<protein>
    <submittedName>
        <fullName evidence="1">Uncharacterized protein</fullName>
    </submittedName>
</protein>
<comment type="caution">
    <text evidence="1">The sequence shown here is derived from an EMBL/GenBank/DDBJ whole genome shotgun (WGS) entry which is preliminary data.</text>
</comment>
<proteinExistence type="predicted"/>
<dbReference type="AlphaFoldDB" id="J9EKK6"/>
<gene>
    <name evidence="1" type="ORF">WUBG_06372</name>
</gene>
<evidence type="ECO:0000313" key="1">
    <source>
        <dbReference type="EMBL" id="EJW82718.1"/>
    </source>
</evidence>
<name>J9EKK6_WUCBA</name>
<evidence type="ECO:0000313" key="2">
    <source>
        <dbReference type="Proteomes" id="UP000004810"/>
    </source>
</evidence>
<sequence length="100" mass="11217">MVRNEQITQMERDFKTGDLCMHDAIITQGDESSEDNAAVAFHCRVTTSSFRGSVSYIHPIVTLLSSGNTNYALLKIRLTVDIIRDGSTHFILLSYKLSIH</sequence>
<organism evidence="1 2">
    <name type="scientific">Wuchereria bancrofti</name>
    <dbReference type="NCBI Taxonomy" id="6293"/>
    <lineage>
        <taxon>Eukaryota</taxon>
        <taxon>Metazoa</taxon>
        <taxon>Ecdysozoa</taxon>
        <taxon>Nematoda</taxon>
        <taxon>Chromadorea</taxon>
        <taxon>Rhabditida</taxon>
        <taxon>Spirurina</taxon>
        <taxon>Spiruromorpha</taxon>
        <taxon>Filarioidea</taxon>
        <taxon>Onchocercidae</taxon>
        <taxon>Wuchereria</taxon>
    </lineage>
</organism>
<reference evidence="2" key="1">
    <citation type="submission" date="2012-08" db="EMBL/GenBank/DDBJ databases">
        <title>The Genome Sequence of Wuchereria bancrofti.</title>
        <authorList>
            <person name="Nutman T.B."/>
            <person name="Fink D.L."/>
            <person name="Russ C."/>
            <person name="Young S."/>
            <person name="Zeng Q."/>
            <person name="Koehrsen M."/>
            <person name="Alvarado L."/>
            <person name="Berlin A."/>
            <person name="Chapman S.B."/>
            <person name="Chen Z."/>
            <person name="Freedman E."/>
            <person name="Gellesch M."/>
            <person name="Goldberg J."/>
            <person name="Griggs A."/>
            <person name="Gujja S."/>
            <person name="Heilman E.R."/>
            <person name="Heiman D."/>
            <person name="Hepburn T."/>
            <person name="Howarth C."/>
            <person name="Jen D."/>
            <person name="Larson L."/>
            <person name="Lewis B."/>
            <person name="Mehta T."/>
            <person name="Park D."/>
            <person name="Pearson M."/>
            <person name="Roberts A."/>
            <person name="Saif S."/>
            <person name="Shea T."/>
            <person name="Shenoy N."/>
            <person name="Sisk P."/>
            <person name="Stolte C."/>
            <person name="Sykes S."/>
            <person name="Walk T."/>
            <person name="White J."/>
            <person name="Yandava C."/>
            <person name="Haas B."/>
            <person name="Henn M.R."/>
            <person name="Nusbaum C."/>
            <person name="Birren B."/>
        </authorList>
    </citation>
    <scope>NUCLEOTIDE SEQUENCE [LARGE SCALE GENOMIC DNA]</scope>
    <source>
        <strain evidence="2">NA</strain>
    </source>
</reference>
<dbReference type="EMBL" id="ADBV01002678">
    <property type="protein sequence ID" value="EJW82718.1"/>
    <property type="molecule type" value="Genomic_DNA"/>
</dbReference>